<dbReference type="RefSeq" id="WP_185064078.1">
    <property type="nucleotide sequence ID" value="NZ_BAABJP010000010.1"/>
</dbReference>
<evidence type="ECO:0000256" key="1">
    <source>
        <dbReference type="SAM" id="MobiDB-lite"/>
    </source>
</evidence>
<feature type="region of interest" description="Disordered" evidence="1">
    <location>
        <begin position="28"/>
        <end position="60"/>
    </location>
</feature>
<dbReference type="Gene3D" id="2.160.20.10">
    <property type="entry name" value="Single-stranded right-handed beta-helix, Pectin lyase-like"/>
    <property type="match status" value="1"/>
</dbReference>
<gene>
    <name evidence="2" type="ORF">GCM10023321_30480</name>
</gene>
<evidence type="ECO:0000313" key="2">
    <source>
        <dbReference type="EMBL" id="GAA5155917.1"/>
    </source>
</evidence>
<protein>
    <recommendedName>
        <fullName evidence="4">Right handed beta helix domain-containing protein</fullName>
    </recommendedName>
</protein>
<proteinExistence type="predicted"/>
<dbReference type="EMBL" id="BAABJP010000010">
    <property type="protein sequence ID" value="GAA5155917.1"/>
    <property type="molecule type" value="Genomic_DNA"/>
</dbReference>
<dbReference type="SUPFAM" id="SSF51126">
    <property type="entry name" value="Pectin lyase-like"/>
    <property type="match status" value="1"/>
</dbReference>
<reference evidence="3" key="1">
    <citation type="journal article" date="2019" name="Int. J. Syst. Evol. Microbiol.">
        <title>The Global Catalogue of Microorganisms (GCM) 10K type strain sequencing project: providing services to taxonomists for standard genome sequencing and annotation.</title>
        <authorList>
            <consortium name="The Broad Institute Genomics Platform"/>
            <consortium name="The Broad Institute Genome Sequencing Center for Infectious Disease"/>
            <person name="Wu L."/>
            <person name="Ma J."/>
        </authorList>
    </citation>
    <scope>NUCLEOTIDE SEQUENCE [LARGE SCALE GENOMIC DNA]</scope>
    <source>
        <strain evidence="3">JCM 18303</strain>
    </source>
</reference>
<name>A0ABP9Q305_9PSEU</name>
<accession>A0ABP9Q305</accession>
<feature type="region of interest" description="Disordered" evidence="1">
    <location>
        <begin position="350"/>
        <end position="373"/>
    </location>
</feature>
<dbReference type="InterPro" id="IPR011050">
    <property type="entry name" value="Pectin_lyase_fold/virulence"/>
</dbReference>
<organism evidence="2 3">
    <name type="scientific">Pseudonocardia eucalypti</name>
    <dbReference type="NCBI Taxonomy" id="648755"/>
    <lineage>
        <taxon>Bacteria</taxon>
        <taxon>Bacillati</taxon>
        <taxon>Actinomycetota</taxon>
        <taxon>Actinomycetes</taxon>
        <taxon>Pseudonocardiales</taxon>
        <taxon>Pseudonocardiaceae</taxon>
        <taxon>Pseudonocardia</taxon>
    </lineage>
</organism>
<dbReference type="InterPro" id="IPR012334">
    <property type="entry name" value="Pectin_lyas_fold"/>
</dbReference>
<evidence type="ECO:0000313" key="3">
    <source>
        <dbReference type="Proteomes" id="UP001428817"/>
    </source>
</evidence>
<keyword evidence="3" id="KW-1185">Reference proteome</keyword>
<sequence>MLTRPQDWRVLLLVGVLLGVAALAGCGSPSPDERMENAPPPPARNALPPGGCPNAVSDPDQAQRALNGARPGDTVCLTGPGLLSVSLKVIRSGLPGVPVRILSDGAEVRGVDVRADYVEVAGFTMREGGGLNLRGTGLDAHDNNVWGARRNGISCTCVDSRVEGNEVYGTEGTGIRVEGERVSVRRNTVSGSLRAEAPGREQGAADGSDDADGVRFFGSGLRISENVVRDISMAGYPPGEGPHPDCFQTFDTDSPPTFDVEISGNRCERVAEQCLIGTGKKGNPGVPAGMRSITFVANYCDVGGAQAISLAGYPHVELRGNTLAGPKLYRGIALTKGASDAVVADNVLKGDRPVLEADPDSAPARNDNNRTER</sequence>
<evidence type="ECO:0008006" key="4">
    <source>
        <dbReference type="Google" id="ProtNLM"/>
    </source>
</evidence>
<dbReference type="PROSITE" id="PS51257">
    <property type="entry name" value="PROKAR_LIPOPROTEIN"/>
    <property type="match status" value="1"/>
</dbReference>
<feature type="region of interest" description="Disordered" evidence="1">
    <location>
        <begin position="189"/>
        <end position="211"/>
    </location>
</feature>
<comment type="caution">
    <text evidence="2">The sequence shown here is derived from an EMBL/GenBank/DDBJ whole genome shotgun (WGS) entry which is preliminary data.</text>
</comment>
<dbReference type="Proteomes" id="UP001428817">
    <property type="component" value="Unassembled WGS sequence"/>
</dbReference>